<evidence type="ECO:0000313" key="2">
    <source>
        <dbReference type="EMBL" id="QNN41663.1"/>
    </source>
</evidence>
<keyword evidence="3" id="KW-1185">Reference proteome</keyword>
<feature type="signal peptide" evidence="1">
    <location>
        <begin position="1"/>
        <end position="26"/>
    </location>
</feature>
<reference evidence="2 3" key="1">
    <citation type="submission" date="2020-08" db="EMBL/GenBank/DDBJ databases">
        <title>Genome sequence of Pedobacter roseus KACC 11594T.</title>
        <authorList>
            <person name="Hyun D.-W."/>
            <person name="Bae J.-W."/>
        </authorList>
    </citation>
    <scope>NUCLEOTIDE SEQUENCE [LARGE SCALE GENOMIC DNA]</scope>
    <source>
        <strain evidence="2 3">KACC 11594</strain>
    </source>
</reference>
<proteinExistence type="predicted"/>
<dbReference type="RefSeq" id="WP_187592262.1">
    <property type="nucleotide sequence ID" value="NZ_CP060723.1"/>
</dbReference>
<dbReference type="PANTHER" id="PTHR35580">
    <property type="entry name" value="CELL SURFACE GLYCOPROTEIN (S-LAYER PROTEIN)-LIKE PROTEIN"/>
    <property type="match status" value="1"/>
</dbReference>
<dbReference type="InterPro" id="IPR026341">
    <property type="entry name" value="T9SS_type_B"/>
</dbReference>
<keyword evidence="1" id="KW-0732">Signal</keyword>
<organism evidence="2 3">
    <name type="scientific">Pedobacter roseus</name>
    <dbReference type="NCBI Taxonomy" id="336820"/>
    <lineage>
        <taxon>Bacteria</taxon>
        <taxon>Pseudomonadati</taxon>
        <taxon>Bacteroidota</taxon>
        <taxon>Sphingobacteriia</taxon>
        <taxon>Sphingobacteriales</taxon>
        <taxon>Sphingobacteriaceae</taxon>
        <taxon>Pedobacter</taxon>
    </lineage>
</organism>
<feature type="chain" id="PRO_5029020212" evidence="1">
    <location>
        <begin position="27"/>
        <end position="1365"/>
    </location>
</feature>
<dbReference type="InterPro" id="IPR011047">
    <property type="entry name" value="Quinoprotein_ADH-like_sf"/>
</dbReference>
<sequence length="1365" mass="148177">MHNKIKPFYRLLYLLAFLILPFNSYAQQQPIPDWVKDIGGFGESKVTGVAVDKFDNVYIAGNFRSTITVDLSGVSAPVSLTSNDDYDVFIAKYTPDGKLIWAKSIGGSGLDQVNNLTVDEESNVIFGGQFSSSSMDCDPGSGTFNLNNAGGNDAFIVKLDLNGNFKWAKNVGGSSTEYGHVVAADRLGNVVFVGSYSSSINLGGFNLTPKQSLDGFMVKYDKNGNIQWAYGISSFGTDEIRHVITNTNNEIIIMGYFSSSIDLNPKGPASNITGTFQNYFIAKYTETGQLIWSDKIDGASVVVSSLASGPNNDIYLTGVYSGTVNLGSPTNNVALTSTGGKNLFVGKYSSSGATLWGKNIGGNSPTPYSYYITADVDDNVYIGGYFDGTLIFGDASLNKTLTYHGGRDTFFGKYTGAGNYVWAFNFGSSCPGNFGHKIAVDSKKNVLLGGSFCSTVDFNPGICDLKITAKNSTSDGYISKYNQIKFTGDANIVSFELAEQTAPALINTQDKTITIKVRAGTNVTALKPTLTTDIGVVAPLSGVANNFTQPQKYIITSNCQDYTWLVTVQVEDTNEITICSGATQILVGVPANTKPSTTYLWQIKDPAGNWIAAPNASSSIDYELKGLTNFTNQDITYQFRRKVFSANTEIIEPEINIIIHPATTNNLISTAQNLLCSGTSNIVINGTVPQGAENQTAVYKWQESDDELTWRDINNETGKDLSITVAKTKYFKRLTFSASCISYSNTLKIEVQPQVTASFAGNNIALCNSGTVTLNANATALNETGTWQVVSPASYNPFNAANEHNPNLQINNIPSNVDVVLKWTINQDICSTSSSSTITIHNYGEAILTLPGNLTVSEGQSVQIPATITPVVNNYTFTWSPGNSLDHPDVLAPTAKPDKTTVYHLKITYGNNCIIEKDIRIGVDKTTKLAICSGETVQLTGEAFIGTSPGMQWQFFDSGAWVNIQNANNADFSLKTVEHFENTAKVILYRRMITTGGTTYFDSKYEITTTPHTQNNVISTETLNYCGNTTERLSITGSDPVGATGTAINYAWELSNDGANWSTIVNETAKDIVLNNLTSTVYFRRTTYSNSCAALSNVLKITINPLPTIANAGENLNLCGKSSVILSGNKPGENEVGTWSVISPVNFNPFTAANINDPNAVINDLPSGQQVVLQWEIVNNNCNTTSKDEVEIISYRDVTVTAPTRLTIDYGKVVNLNVITDLGDEPYSFEWLTKTGLKNPYSLSPDASPRENTTYTLKINYGFNCSKVIPIEVIVLNTIEIPKSFSPNGDGINDNWNIGNILNYPGSKISVYNRYGTPMYQNVNNLAAWDGTYKGNLVPVGVYYYVIELKDKYNSVYNGSITVLR</sequence>
<protein>
    <submittedName>
        <fullName evidence="2">Gliding motility-associated C-terminal domain-containing protein</fullName>
    </submittedName>
</protein>
<dbReference type="SUPFAM" id="SSF50998">
    <property type="entry name" value="Quinoprotein alcohol dehydrogenase-like"/>
    <property type="match status" value="1"/>
</dbReference>
<dbReference type="InterPro" id="IPR052918">
    <property type="entry name" value="Motility_Chemotaxis_Reg"/>
</dbReference>
<dbReference type="NCBIfam" id="TIGR04131">
    <property type="entry name" value="Bac_Flav_CTERM"/>
    <property type="match status" value="1"/>
</dbReference>
<accession>A0A7G9QE88</accession>
<name>A0A7G9QE88_9SPHI</name>
<dbReference type="Gene3D" id="2.60.40.2340">
    <property type="match status" value="1"/>
</dbReference>
<dbReference type="PANTHER" id="PTHR35580:SF1">
    <property type="entry name" value="PHYTASE-LIKE DOMAIN-CONTAINING PROTEIN"/>
    <property type="match status" value="1"/>
</dbReference>
<gene>
    <name evidence="2" type="ORF">H9L23_21580</name>
</gene>
<dbReference type="EMBL" id="CP060723">
    <property type="protein sequence ID" value="QNN41663.1"/>
    <property type="molecule type" value="Genomic_DNA"/>
</dbReference>
<dbReference type="KEGG" id="proe:H9L23_21580"/>
<dbReference type="Pfam" id="PF13585">
    <property type="entry name" value="CHU_C"/>
    <property type="match status" value="1"/>
</dbReference>
<evidence type="ECO:0000313" key="3">
    <source>
        <dbReference type="Proteomes" id="UP000515806"/>
    </source>
</evidence>
<evidence type="ECO:0000256" key="1">
    <source>
        <dbReference type="SAM" id="SignalP"/>
    </source>
</evidence>
<dbReference type="Proteomes" id="UP000515806">
    <property type="component" value="Chromosome"/>
</dbReference>